<proteinExistence type="predicted"/>
<accession>A0A4R5CX38</accession>
<keyword evidence="2" id="KW-1185">Reference proteome</keyword>
<evidence type="ECO:0000313" key="1">
    <source>
        <dbReference type="EMBL" id="TDE05352.1"/>
    </source>
</evidence>
<name>A0A4R5CX38_9FLAO</name>
<reference evidence="1 2" key="1">
    <citation type="submission" date="2019-03" db="EMBL/GenBank/DDBJ databases">
        <title>Flavobacterium TSA-D2 sp. nov., isolated from arctic soil.</title>
        <authorList>
            <person name="Chaudhary D.K."/>
        </authorList>
    </citation>
    <scope>NUCLEOTIDE SEQUENCE [LARGE SCALE GENOMIC DNA]</scope>
    <source>
        <strain evidence="1 2">TSA-D2</strain>
    </source>
</reference>
<organism evidence="1 2">
    <name type="scientific">Flavobacterium hiemivividum</name>
    <dbReference type="NCBI Taxonomy" id="2541734"/>
    <lineage>
        <taxon>Bacteria</taxon>
        <taxon>Pseudomonadati</taxon>
        <taxon>Bacteroidota</taxon>
        <taxon>Flavobacteriia</taxon>
        <taxon>Flavobacteriales</taxon>
        <taxon>Flavobacteriaceae</taxon>
        <taxon>Flavobacterium</taxon>
    </lineage>
</organism>
<dbReference type="RefSeq" id="WP_132109394.1">
    <property type="nucleotide sequence ID" value="NZ_SMFO01000002.1"/>
</dbReference>
<evidence type="ECO:0000313" key="2">
    <source>
        <dbReference type="Proteomes" id="UP000294597"/>
    </source>
</evidence>
<gene>
    <name evidence="1" type="ORF">E0F98_04355</name>
</gene>
<dbReference type="AlphaFoldDB" id="A0A4R5CX38"/>
<protein>
    <submittedName>
        <fullName evidence="1">Uncharacterized protein</fullName>
    </submittedName>
</protein>
<dbReference type="EMBL" id="SMFO01000002">
    <property type="protein sequence ID" value="TDE05352.1"/>
    <property type="molecule type" value="Genomic_DNA"/>
</dbReference>
<comment type="caution">
    <text evidence="1">The sequence shown here is derived from an EMBL/GenBank/DDBJ whole genome shotgun (WGS) entry which is preliminary data.</text>
</comment>
<sequence>MFDKNRTKGTLILDGDVFSKLHQELISKFRVKYEIDSNLIIDYQLYGFNNFDEKLPSIKKMIDSENNLYLNGKYLYNKWRFYKNGSKLIKLSREFSFAYFHALGYKDVYDFLDRSEFINDKDRSNQYGIFEKKIISNDKEFYVGYYIGENKSIIKTKLTVSIGLKEVEWVLYYWEDSKLSTFVYHGTILDLRSVITVLFRKENSNTDRDAYMSIYYGNEKVMHKPFLKGIYAGYDFNVQPVSGEIVFQRVSSTTEQDEIAQSKGEISPVLENYLYNKRLIIQNLLPQNILELSSYSQYMNNVERIQGYYYGFSSASNEQINFIKITIFKSGKIKLIINNNLYFSGLLQIDNNDLIFISKLESLDRKLKLSIALNGNPEEKLFLTGYFMGAFELGSINAGKFCIMNIKSIDKKINLQDEFLQFENNNSSFLYSDLFKKLIALSEVKIEKKDNKKETSFLNNENLKKEQSNALNRIYGDYYLIYQEKESEKNIVNEININLEGKAIMKQDQFIYSGNALSFSGGLLSLNFTTQNDSPFYFQIMIFIGKHSSETANYFKGVANFLNNDLRPTSYTVFLIPKNKFVNTYSEKEIEDFNYNQVFITELMKIGVDLGVKSE</sequence>
<dbReference type="Proteomes" id="UP000294597">
    <property type="component" value="Unassembled WGS sequence"/>
</dbReference>